<evidence type="ECO:0000259" key="9">
    <source>
        <dbReference type="Pfam" id="PF03775"/>
    </source>
</evidence>
<evidence type="ECO:0000256" key="7">
    <source>
        <dbReference type="HAMAP-Rule" id="MF_00267"/>
    </source>
</evidence>
<dbReference type="GO" id="GO:1901891">
    <property type="term" value="P:regulation of cell septum assembly"/>
    <property type="evidence" value="ECO:0007669"/>
    <property type="project" value="InterPro"/>
</dbReference>
<dbReference type="Pfam" id="PF05209">
    <property type="entry name" value="MinC_N"/>
    <property type="match status" value="1"/>
</dbReference>
<dbReference type="PANTHER" id="PTHR34108:SF1">
    <property type="entry name" value="SEPTUM SITE-DETERMINING PROTEIN MINC"/>
    <property type="match status" value="1"/>
</dbReference>
<dbReference type="Pfam" id="PF03775">
    <property type="entry name" value="MinC_C"/>
    <property type="match status" value="1"/>
</dbReference>
<dbReference type="Gene3D" id="3.30.160.540">
    <property type="match status" value="1"/>
</dbReference>
<dbReference type="NCBIfam" id="TIGR01222">
    <property type="entry name" value="minC"/>
    <property type="match status" value="1"/>
</dbReference>
<evidence type="ECO:0000256" key="4">
    <source>
        <dbReference type="ARBA" id="ARBA00023306"/>
    </source>
</evidence>
<evidence type="ECO:0000313" key="11">
    <source>
        <dbReference type="EMBL" id="SHF29226.1"/>
    </source>
</evidence>
<dbReference type="GO" id="GO:0000902">
    <property type="term" value="P:cell morphogenesis"/>
    <property type="evidence" value="ECO:0007669"/>
    <property type="project" value="InterPro"/>
</dbReference>
<comment type="subunit">
    <text evidence="6 7">Interacts with MinD and FtsZ.</text>
</comment>
<dbReference type="GO" id="GO:0000917">
    <property type="term" value="P:division septum assembly"/>
    <property type="evidence" value="ECO:0007669"/>
    <property type="project" value="UniProtKB-KW"/>
</dbReference>
<organism evidence="11 12">
    <name type="scientific">Schwartzia succinivorans DSM 10502</name>
    <dbReference type="NCBI Taxonomy" id="1123243"/>
    <lineage>
        <taxon>Bacteria</taxon>
        <taxon>Bacillati</taxon>
        <taxon>Bacillota</taxon>
        <taxon>Negativicutes</taxon>
        <taxon>Selenomonadales</taxon>
        <taxon>Selenomonadaceae</taxon>
        <taxon>Schwartzia</taxon>
    </lineage>
</organism>
<proteinExistence type="inferred from homology"/>
<dbReference type="HAMAP" id="MF_00267">
    <property type="entry name" value="MinC"/>
    <property type="match status" value="1"/>
</dbReference>
<comment type="function">
    <text evidence="5 7">Cell division inhibitor that blocks the formation of polar Z ring septums. Rapidly oscillates between the poles of the cell to destabilize FtsZ filaments that have formed before they mature into polar Z rings. Prevents FtsZ polymerization.</text>
</comment>
<keyword evidence="4 7" id="KW-0131">Cell cycle</keyword>
<evidence type="ECO:0000256" key="3">
    <source>
        <dbReference type="ARBA" id="ARBA00023210"/>
    </source>
</evidence>
<dbReference type="InterPro" id="IPR016098">
    <property type="entry name" value="CAP/MinC_C"/>
</dbReference>
<keyword evidence="3 7" id="KW-0717">Septation</keyword>
<dbReference type="Gene3D" id="2.160.20.70">
    <property type="match status" value="1"/>
</dbReference>
<dbReference type="AlphaFoldDB" id="A0A1M5AGH4"/>
<evidence type="ECO:0000313" key="12">
    <source>
        <dbReference type="Proteomes" id="UP000184404"/>
    </source>
</evidence>
<feature type="region of interest" description="Disordered" evidence="8">
    <location>
        <begin position="86"/>
        <end position="117"/>
    </location>
</feature>
<dbReference type="GO" id="GO:0051302">
    <property type="term" value="P:regulation of cell division"/>
    <property type="evidence" value="ECO:0007669"/>
    <property type="project" value="InterPro"/>
</dbReference>
<gene>
    <name evidence="7" type="primary">minC</name>
    <name evidence="11" type="ORF">SAMN02745190_02303</name>
</gene>
<dbReference type="InterPro" id="IPR013033">
    <property type="entry name" value="MinC"/>
</dbReference>
<evidence type="ECO:0000256" key="5">
    <source>
        <dbReference type="ARBA" id="ARBA00025606"/>
    </source>
</evidence>
<dbReference type="EMBL" id="FQUG01000012">
    <property type="protein sequence ID" value="SHF29226.1"/>
    <property type="molecule type" value="Genomic_DNA"/>
</dbReference>
<evidence type="ECO:0000256" key="2">
    <source>
        <dbReference type="ARBA" id="ARBA00022618"/>
    </source>
</evidence>
<sequence length="227" mass="24952">MGDEVFKLKGNQTGLQLVFAPGIAFETLRNEIQKRLESGSQFFKRGTVIQLVPDQLSKENEESLRKLFHQYGVLFRVEPIEDVSKARRPIPKQKAPETNIPAAQAAAKESPAEPKPAEEHRMMVINRTVRSGQEIQTQGSVLICGNVNPGAEIIAGGSIDIRGTCRGIVHAGAYGDRNSFIIADCLMPVQIRIADLIAQAPDSIEKPAYAEKASVKNNQIIIEPIER</sequence>
<dbReference type="InterPro" id="IPR036145">
    <property type="entry name" value="MinC_C_sf"/>
</dbReference>
<comment type="similarity">
    <text evidence="1 7">Belongs to the MinC family.</text>
</comment>
<evidence type="ECO:0000256" key="6">
    <source>
        <dbReference type="ARBA" id="ARBA00046874"/>
    </source>
</evidence>
<dbReference type="InterPro" id="IPR005526">
    <property type="entry name" value="Septum_form_inhib_MinC_C"/>
</dbReference>
<feature type="domain" description="Septum formation inhibitor MinC N-terminal" evidence="10">
    <location>
        <begin position="6"/>
        <end position="73"/>
    </location>
</feature>
<accession>A0A1M5AGH4</accession>
<keyword evidence="12" id="KW-1185">Reference proteome</keyword>
<feature type="domain" description="Septum formation inhibitor MinC C-terminal" evidence="9">
    <location>
        <begin position="124"/>
        <end position="223"/>
    </location>
</feature>
<keyword evidence="2 7" id="KW-0132">Cell division</keyword>
<evidence type="ECO:0000256" key="1">
    <source>
        <dbReference type="ARBA" id="ARBA00006291"/>
    </source>
</evidence>
<dbReference type="STRING" id="1123243.SAMN02745190_02303"/>
<name>A0A1M5AGH4_9FIRM</name>
<evidence type="ECO:0000259" key="10">
    <source>
        <dbReference type="Pfam" id="PF05209"/>
    </source>
</evidence>
<protein>
    <recommendedName>
        <fullName evidence="7">Probable septum site-determining protein MinC</fullName>
    </recommendedName>
</protein>
<dbReference type="PANTHER" id="PTHR34108">
    <property type="entry name" value="SEPTUM SITE-DETERMINING PROTEIN MINC"/>
    <property type="match status" value="1"/>
</dbReference>
<dbReference type="SUPFAM" id="SSF63848">
    <property type="entry name" value="Cell-division inhibitor MinC, C-terminal domain"/>
    <property type="match status" value="1"/>
</dbReference>
<dbReference type="RefSeq" id="WP_072936410.1">
    <property type="nucleotide sequence ID" value="NZ_FQUG01000012.1"/>
</dbReference>
<dbReference type="OrthoDB" id="9790810at2"/>
<dbReference type="InterPro" id="IPR007874">
    <property type="entry name" value="MinC_N"/>
</dbReference>
<reference evidence="11 12" key="1">
    <citation type="submission" date="2016-11" db="EMBL/GenBank/DDBJ databases">
        <authorList>
            <person name="Jaros S."/>
            <person name="Januszkiewicz K."/>
            <person name="Wedrychowicz H."/>
        </authorList>
    </citation>
    <scope>NUCLEOTIDE SEQUENCE [LARGE SCALE GENOMIC DNA]</scope>
    <source>
        <strain evidence="11 12">DSM 10502</strain>
    </source>
</reference>
<dbReference type="Proteomes" id="UP000184404">
    <property type="component" value="Unassembled WGS sequence"/>
</dbReference>
<evidence type="ECO:0000256" key="8">
    <source>
        <dbReference type="SAM" id="MobiDB-lite"/>
    </source>
</evidence>